<feature type="domain" description="AB hydrolase-1" evidence="1">
    <location>
        <begin position="4"/>
        <end position="97"/>
    </location>
</feature>
<organism evidence="2 3">
    <name type="scientific">Spiribacter salinus</name>
    <dbReference type="NCBI Taxonomy" id="1335746"/>
    <lineage>
        <taxon>Bacteria</taxon>
        <taxon>Pseudomonadati</taxon>
        <taxon>Pseudomonadota</taxon>
        <taxon>Gammaproteobacteria</taxon>
        <taxon>Chromatiales</taxon>
        <taxon>Ectothiorhodospiraceae</taxon>
        <taxon>Spiribacter</taxon>
    </lineage>
</organism>
<dbReference type="EMBL" id="VIFK01000036">
    <property type="protein sequence ID" value="TQE99839.1"/>
    <property type="molecule type" value="Genomic_DNA"/>
</dbReference>
<dbReference type="Proteomes" id="UP000315400">
    <property type="component" value="Unassembled WGS sequence"/>
</dbReference>
<dbReference type="InterPro" id="IPR000073">
    <property type="entry name" value="AB_hydrolase_1"/>
</dbReference>
<name>A0A540VSV1_9GAMM</name>
<gene>
    <name evidence="2" type="ORF">FKY71_06415</name>
</gene>
<proteinExistence type="predicted"/>
<dbReference type="SUPFAM" id="SSF53474">
    <property type="entry name" value="alpha/beta-Hydrolases"/>
    <property type="match status" value="1"/>
</dbReference>
<evidence type="ECO:0000313" key="3">
    <source>
        <dbReference type="Proteomes" id="UP000315400"/>
    </source>
</evidence>
<accession>A0A540VSV1</accession>
<reference evidence="2 3" key="1">
    <citation type="submission" date="2019-06" db="EMBL/GenBank/DDBJ databases">
        <title>Metagenome assembled Genome of Spiribacter salinus SL48-SHIP from the microbial mat of Salt Lake 48 (Novosibirsk region, Russia).</title>
        <authorList>
            <person name="Shipova A."/>
            <person name="Rozanov A.S."/>
            <person name="Bryanskaya A.V."/>
            <person name="Peltek S.E."/>
        </authorList>
    </citation>
    <scope>NUCLEOTIDE SEQUENCE [LARGE SCALE GENOMIC DNA]</scope>
    <source>
        <strain evidence="2">SL48-SHIP-2</strain>
    </source>
</reference>
<protein>
    <submittedName>
        <fullName evidence="2">Alpha/beta hydrolase</fullName>
    </submittedName>
</protein>
<dbReference type="GO" id="GO:0016787">
    <property type="term" value="F:hydrolase activity"/>
    <property type="evidence" value="ECO:0007669"/>
    <property type="project" value="UniProtKB-KW"/>
</dbReference>
<keyword evidence="2" id="KW-0378">Hydrolase</keyword>
<comment type="caution">
    <text evidence="2">The sequence shown here is derived from an EMBL/GenBank/DDBJ whole genome shotgun (WGS) entry which is preliminary data.</text>
</comment>
<evidence type="ECO:0000259" key="1">
    <source>
        <dbReference type="Pfam" id="PF12697"/>
    </source>
</evidence>
<dbReference type="Gene3D" id="3.40.50.1820">
    <property type="entry name" value="alpha/beta hydrolase"/>
    <property type="match status" value="1"/>
</dbReference>
<sequence>MNRVYFAHGMESGPWGRKITALAAVAESAGFAVDSVDFTTTRDPEARVRMLLDHRPAADGRLVFVGSSMGGYVVARAAEQCPVAGLFLLAPAIGMPGYSADPAPV</sequence>
<dbReference type="Pfam" id="PF12697">
    <property type="entry name" value="Abhydrolase_6"/>
    <property type="match status" value="1"/>
</dbReference>
<dbReference type="InterPro" id="IPR029058">
    <property type="entry name" value="AB_hydrolase_fold"/>
</dbReference>
<feature type="non-terminal residue" evidence="2">
    <location>
        <position position="105"/>
    </location>
</feature>
<evidence type="ECO:0000313" key="2">
    <source>
        <dbReference type="EMBL" id="TQE99839.1"/>
    </source>
</evidence>
<dbReference type="AlphaFoldDB" id="A0A540VSV1"/>